<dbReference type="GO" id="GO:0003677">
    <property type="term" value="F:DNA binding"/>
    <property type="evidence" value="ECO:0007669"/>
    <property type="project" value="TreeGrafter"/>
</dbReference>
<dbReference type="GO" id="GO:0071949">
    <property type="term" value="F:FAD binding"/>
    <property type="evidence" value="ECO:0007669"/>
    <property type="project" value="TreeGrafter"/>
</dbReference>
<evidence type="ECO:0000256" key="4">
    <source>
        <dbReference type="ARBA" id="ARBA00022991"/>
    </source>
</evidence>
<dbReference type="GO" id="GO:0009416">
    <property type="term" value="P:response to light stimulus"/>
    <property type="evidence" value="ECO:0007669"/>
    <property type="project" value="TreeGrafter"/>
</dbReference>
<evidence type="ECO:0000256" key="1">
    <source>
        <dbReference type="ARBA" id="ARBA00001974"/>
    </source>
</evidence>
<evidence type="ECO:0000256" key="2">
    <source>
        <dbReference type="ARBA" id="ARBA00022630"/>
    </source>
</evidence>
<dbReference type="Pfam" id="PF03441">
    <property type="entry name" value="FAD_binding_7"/>
    <property type="match status" value="1"/>
</dbReference>
<dbReference type="EMBL" id="CAEZSF010000221">
    <property type="protein sequence ID" value="CAB4552861.1"/>
    <property type="molecule type" value="Genomic_DNA"/>
</dbReference>
<dbReference type="InterPro" id="IPR036155">
    <property type="entry name" value="Crypto/Photolyase_N_sf"/>
</dbReference>
<dbReference type="Gene3D" id="3.40.50.620">
    <property type="entry name" value="HUPs"/>
    <property type="match status" value="1"/>
</dbReference>
<feature type="domain" description="Photolyase/cryptochrome alpha/beta" evidence="5">
    <location>
        <begin position="6"/>
        <end position="135"/>
    </location>
</feature>
<name>A0A6J6CMW9_9ZZZZ</name>
<sequence>MSAAQSGAIVVFTRDLRLRDHPALQRARDESERVFPVFVLDDQILATSHGAPNRLSFLLDCLRDLRSSLQSRGGDLIVRRGNFQEQIDRLITETGSGSVHLSEDVSAFAARRTEDLRAALAKRGCSLQLHPGITVLPPGTNSPGSGGFWKVFTPYYNKWIDAPWRELLAAPTAVNAISGIDPGKIPSLAELCSAKTSPSLPVGGETAGLERLKNWAASSLEVYEENHNALAADETSRISAYLHLGCLSPLEVATRLQGRPGAAPSLRQLCWRDFYHQVLAARPETANSDYRERGDVWRVDDDDAEAWRQGRTGYPLVDAAMNQLRLEGFMHNRARMVVASFLTKDLYIDWRIGADHFMKFLVDGDVANNQLNWQWTAGTGSDSNPNRIFNPTVQSERFDPDGSYIRRYLPVLNELSAPLIHNPDSLTRERLGYPPQIVDHKEAIEFFRSQLASNRTA</sequence>
<dbReference type="PRINTS" id="PR00147">
    <property type="entry name" value="DNAPHOTLYASE"/>
</dbReference>
<dbReference type="InterPro" id="IPR005101">
    <property type="entry name" value="Cryptochr/Photolyase_FAD-bd"/>
</dbReference>
<protein>
    <submittedName>
        <fullName evidence="6">Unannotated protein</fullName>
    </submittedName>
</protein>
<dbReference type="Gene3D" id="1.25.40.80">
    <property type="match status" value="1"/>
</dbReference>
<proteinExistence type="predicted"/>
<evidence type="ECO:0000259" key="5">
    <source>
        <dbReference type="PROSITE" id="PS51645"/>
    </source>
</evidence>
<keyword evidence="4" id="KW-0157">Chromophore</keyword>
<dbReference type="PROSITE" id="PS00691">
    <property type="entry name" value="DNA_PHOTOLYASES_1_2"/>
    <property type="match status" value="1"/>
</dbReference>
<gene>
    <name evidence="6" type="ORF">UFOPK1358_01737</name>
</gene>
<dbReference type="PANTHER" id="PTHR11455:SF9">
    <property type="entry name" value="CRYPTOCHROME CIRCADIAN CLOCK 5 ISOFORM X1"/>
    <property type="match status" value="1"/>
</dbReference>
<dbReference type="Pfam" id="PF00875">
    <property type="entry name" value="DNA_photolyase"/>
    <property type="match status" value="1"/>
</dbReference>
<dbReference type="PROSITE" id="PS51645">
    <property type="entry name" value="PHR_CRY_ALPHA_BETA"/>
    <property type="match status" value="1"/>
</dbReference>
<dbReference type="SUPFAM" id="SSF48173">
    <property type="entry name" value="Cryptochrome/photolyase FAD-binding domain"/>
    <property type="match status" value="1"/>
</dbReference>
<dbReference type="InterPro" id="IPR002081">
    <property type="entry name" value="Cryptochrome/DNA_photolyase_1"/>
</dbReference>
<keyword evidence="3" id="KW-0274">FAD</keyword>
<keyword evidence="2" id="KW-0285">Flavoprotein</keyword>
<dbReference type="Gene3D" id="1.10.579.10">
    <property type="entry name" value="DNA Cyclobutane Dipyrimidine Photolyase, subunit A, domain 3"/>
    <property type="match status" value="1"/>
</dbReference>
<dbReference type="PANTHER" id="PTHR11455">
    <property type="entry name" value="CRYPTOCHROME"/>
    <property type="match status" value="1"/>
</dbReference>
<dbReference type="GO" id="GO:0006950">
    <property type="term" value="P:response to stress"/>
    <property type="evidence" value="ECO:0007669"/>
    <property type="project" value="UniProtKB-ARBA"/>
</dbReference>
<dbReference type="GO" id="GO:0006139">
    <property type="term" value="P:nucleobase-containing compound metabolic process"/>
    <property type="evidence" value="ECO:0007669"/>
    <property type="project" value="UniProtKB-ARBA"/>
</dbReference>
<dbReference type="InterPro" id="IPR018394">
    <property type="entry name" value="DNA_photolyase_1_CS_C"/>
</dbReference>
<accession>A0A6J6CMW9</accession>
<evidence type="ECO:0000256" key="3">
    <source>
        <dbReference type="ARBA" id="ARBA00022827"/>
    </source>
</evidence>
<organism evidence="6">
    <name type="scientific">freshwater metagenome</name>
    <dbReference type="NCBI Taxonomy" id="449393"/>
    <lineage>
        <taxon>unclassified sequences</taxon>
        <taxon>metagenomes</taxon>
        <taxon>ecological metagenomes</taxon>
    </lineage>
</organism>
<dbReference type="InterPro" id="IPR014729">
    <property type="entry name" value="Rossmann-like_a/b/a_fold"/>
</dbReference>
<comment type="cofactor">
    <cofactor evidence="1">
        <name>FAD</name>
        <dbReference type="ChEBI" id="CHEBI:57692"/>
    </cofactor>
</comment>
<evidence type="ECO:0000313" key="6">
    <source>
        <dbReference type="EMBL" id="CAB4552861.1"/>
    </source>
</evidence>
<dbReference type="AlphaFoldDB" id="A0A6J6CMW9"/>
<reference evidence="6" key="1">
    <citation type="submission" date="2020-05" db="EMBL/GenBank/DDBJ databases">
        <authorList>
            <person name="Chiriac C."/>
            <person name="Salcher M."/>
            <person name="Ghai R."/>
            <person name="Kavagutti S V."/>
        </authorList>
    </citation>
    <scope>NUCLEOTIDE SEQUENCE</scope>
</reference>
<dbReference type="GO" id="GO:0003904">
    <property type="term" value="F:deoxyribodipyrimidine photo-lyase activity"/>
    <property type="evidence" value="ECO:0007669"/>
    <property type="project" value="TreeGrafter"/>
</dbReference>
<dbReference type="InterPro" id="IPR036134">
    <property type="entry name" value="Crypto/Photolyase_FAD-like_sf"/>
</dbReference>
<dbReference type="SUPFAM" id="SSF52425">
    <property type="entry name" value="Cryptochrome/photolyase, N-terminal domain"/>
    <property type="match status" value="1"/>
</dbReference>
<dbReference type="InterPro" id="IPR006050">
    <property type="entry name" value="DNA_photolyase_N"/>
</dbReference>